<evidence type="ECO:0000256" key="1">
    <source>
        <dbReference type="SAM" id="MobiDB-lite"/>
    </source>
</evidence>
<dbReference type="AlphaFoldDB" id="A0A3S5CI25"/>
<gene>
    <name evidence="2" type="ORF">PXEA_LOCUS16523</name>
</gene>
<protein>
    <submittedName>
        <fullName evidence="2">Uncharacterized protein</fullName>
    </submittedName>
</protein>
<name>A0A3S5CI25_9PLAT</name>
<feature type="region of interest" description="Disordered" evidence="1">
    <location>
        <begin position="86"/>
        <end position="141"/>
    </location>
</feature>
<comment type="caution">
    <text evidence="2">The sequence shown here is derived from an EMBL/GenBank/DDBJ whole genome shotgun (WGS) entry which is preliminary data.</text>
</comment>
<reference evidence="2" key="1">
    <citation type="submission" date="2018-11" db="EMBL/GenBank/DDBJ databases">
        <authorList>
            <consortium name="Pathogen Informatics"/>
        </authorList>
    </citation>
    <scope>NUCLEOTIDE SEQUENCE</scope>
</reference>
<organism evidence="2 3">
    <name type="scientific">Protopolystoma xenopodis</name>
    <dbReference type="NCBI Taxonomy" id="117903"/>
    <lineage>
        <taxon>Eukaryota</taxon>
        <taxon>Metazoa</taxon>
        <taxon>Spiralia</taxon>
        <taxon>Lophotrochozoa</taxon>
        <taxon>Platyhelminthes</taxon>
        <taxon>Monogenea</taxon>
        <taxon>Polyopisthocotylea</taxon>
        <taxon>Polystomatidea</taxon>
        <taxon>Polystomatidae</taxon>
        <taxon>Protopolystoma</taxon>
    </lineage>
</organism>
<evidence type="ECO:0000313" key="2">
    <source>
        <dbReference type="EMBL" id="VEL23083.1"/>
    </source>
</evidence>
<sequence>MMVINEQALKEKKSLEKVREKLERIAARQQAFGKNISNITEHYILLRSGDYYMFEGDPEEDDDNAVQLRGSGSLFRKAKGLESTISSRPYCQPSSLDEPQPRHQSISQHHRPNTSIAVSVRSGANSLKNKRLSAKSTPNTNLMPVTSLHHDINALPFSATRKPALVNLHMTAQQLPLTEQQKQQHALKTSRSEVGAIRLSQMLPITTSQKERKSRPIGPTRVNTLSIFTLPFAPSFIFRRL</sequence>
<proteinExistence type="predicted"/>
<dbReference type="Proteomes" id="UP000784294">
    <property type="component" value="Unassembled WGS sequence"/>
</dbReference>
<dbReference type="OrthoDB" id="303066at2759"/>
<feature type="compositionally biased region" description="Polar residues" evidence="1">
    <location>
        <begin position="86"/>
        <end position="127"/>
    </location>
</feature>
<evidence type="ECO:0000313" key="3">
    <source>
        <dbReference type="Proteomes" id="UP000784294"/>
    </source>
</evidence>
<dbReference type="EMBL" id="CAAALY010059934">
    <property type="protein sequence ID" value="VEL23083.1"/>
    <property type="molecule type" value="Genomic_DNA"/>
</dbReference>
<keyword evidence="3" id="KW-1185">Reference proteome</keyword>
<accession>A0A3S5CI25</accession>